<dbReference type="InterPro" id="IPR011708">
    <property type="entry name" value="DNA_pol3_alpha_NTPase_dom"/>
</dbReference>
<dbReference type="GO" id="GO:0003887">
    <property type="term" value="F:DNA-directed DNA polymerase activity"/>
    <property type="evidence" value="ECO:0007669"/>
    <property type="project" value="UniProtKB-EC"/>
</dbReference>
<gene>
    <name evidence="9" type="primary">dnaE</name>
    <name evidence="9" type="ORF">Q5M86_01945</name>
</gene>
<keyword evidence="5" id="KW-0235">DNA replication</keyword>
<dbReference type="Gene3D" id="1.10.10.1600">
    <property type="entry name" value="Bacterial DNA polymerase III alpha subunit, thumb domain"/>
    <property type="match status" value="1"/>
</dbReference>
<evidence type="ECO:0000256" key="2">
    <source>
        <dbReference type="ARBA" id="ARBA00019114"/>
    </source>
</evidence>
<accession>A0ABT8YVB2</accession>
<evidence type="ECO:0000313" key="9">
    <source>
        <dbReference type="EMBL" id="MDO7019531.1"/>
    </source>
</evidence>
<evidence type="ECO:0000256" key="4">
    <source>
        <dbReference type="ARBA" id="ARBA00022695"/>
    </source>
</evidence>
<protein>
    <recommendedName>
        <fullName evidence="2">DNA polymerase III subunit alpha</fullName>
        <ecNumber evidence="1">2.7.7.7</ecNumber>
    </recommendedName>
</protein>
<dbReference type="InterPro" id="IPR016195">
    <property type="entry name" value="Pol/histidinol_Pase-like"/>
</dbReference>
<dbReference type="PANTHER" id="PTHR32294">
    <property type="entry name" value="DNA POLYMERASE III SUBUNIT ALPHA"/>
    <property type="match status" value="1"/>
</dbReference>
<evidence type="ECO:0000259" key="8">
    <source>
        <dbReference type="SMART" id="SM00481"/>
    </source>
</evidence>
<dbReference type="InterPro" id="IPR004805">
    <property type="entry name" value="DnaE2/DnaE/PolC"/>
</dbReference>
<reference evidence="9" key="1">
    <citation type="submission" date="2023-07" db="EMBL/GenBank/DDBJ databases">
        <title>Mucosal microbiota of week-old chicken and adult hens.</title>
        <authorList>
            <person name="Volf J."/>
            <person name="Karasova D."/>
            <person name="Crhanova M."/>
            <person name="Faldynova M."/>
            <person name="Prikrylova H."/>
            <person name="Zeman M."/>
            <person name="Babak V."/>
            <person name="Rajova J."/>
            <person name="Rychlik I."/>
        </authorList>
    </citation>
    <scope>NUCLEOTIDE SEQUENCE</scope>
    <source>
        <strain evidence="9">ET902</strain>
    </source>
</reference>
<dbReference type="SUPFAM" id="SSF89550">
    <property type="entry name" value="PHP domain-like"/>
    <property type="match status" value="1"/>
</dbReference>
<keyword evidence="10" id="KW-1185">Reference proteome</keyword>
<dbReference type="NCBIfam" id="NF004226">
    <property type="entry name" value="PRK05673.1"/>
    <property type="match status" value="1"/>
</dbReference>
<dbReference type="RefSeq" id="WP_304384268.1">
    <property type="nucleotide sequence ID" value="NZ_JAUPBL010000005.1"/>
</dbReference>
<dbReference type="InterPro" id="IPR004013">
    <property type="entry name" value="PHP_dom"/>
</dbReference>
<name>A0ABT8YVB2_9SPIR</name>
<dbReference type="InterPro" id="IPR029460">
    <property type="entry name" value="DNAPol_HHH"/>
</dbReference>
<evidence type="ECO:0000256" key="7">
    <source>
        <dbReference type="ARBA" id="ARBA00049244"/>
    </source>
</evidence>
<dbReference type="Gene3D" id="1.10.150.870">
    <property type="match status" value="1"/>
</dbReference>
<dbReference type="NCBIfam" id="TIGR00594">
    <property type="entry name" value="polc"/>
    <property type="match status" value="1"/>
</dbReference>
<dbReference type="InterPro" id="IPR040982">
    <property type="entry name" value="DNA_pol3_finger"/>
</dbReference>
<organism evidence="9 10">
    <name type="scientific">Brachyspira innocens</name>
    <dbReference type="NCBI Taxonomy" id="13264"/>
    <lineage>
        <taxon>Bacteria</taxon>
        <taxon>Pseudomonadati</taxon>
        <taxon>Spirochaetota</taxon>
        <taxon>Spirochaetia</taxon>
        <taxon>Brachyspirales</taxon>
        <taxon>Brachyspiraceae</taxon>
        <taxon>Brachyspira</taxon>
    </lineage>
</organism>
<keyword evidence="4 9" id="KW-0548">Nucleotidyltransferase</keyword>
<dbReference type="EMBL" id="JAUPBM010000012">
    <property type="protein sequence ID" value="MDO7019531.1"/>
    <property type="molecule type" value="Genomic_DNA"/>
</dbReference>
<evidence type="ECO:0000256" key="6">
    <source>
        <dbReference type="ARBA" id="ARBA00022932"/>
    </source>
</evidence>
<dbReference type="Pfam" id="PF14579">
    <property type="entry name" value="HHH_6"/>
    <property type="match status" value="1"/>
</dbReference>
<dbReference type="CDD" id="cd12113">
    <property type="entry name" value="PHP_PolIIIA_DnaE3"/>
    <property type="match status" value="1"/>
</dbReference>
<comment type="catalytic activity">
    <reaction evidence="7">
        <text>DNA(n) + a 2'-deoxyribonucleoside 5'-triphosphate = DNA(n+1) + diphosphate</text>
        <dbReference type="Rhea" id="RHEA:22508"/>
        <dbReference type="Rhea" id="RHEA-COMP:17339"/>
        <dbReference type="Rhea" id="RHEA-COMP:17340"/>
        <dbReference type="ChEBI" id="CHEBI:33019"/>
        <dbReference type="ChEBI" id="CHEBI:61560"/>
        <dbReference type="ChEBI" id="CHEBI:173112"/>
        <dbReference type="EC" id="2.7.7.7"/>
    </reaction>
</comment>
<dbReference type="Gene3D" id="3.20.20.140">
    <property type="entry name" value="Metal-dependent hydrolases"/>
    <property type="match status" value="1"/>
</dbReference>
<dbReference type="Proteomes" id="UP001175147">
    <property type="component" value="Unassembled WGS sequence"/>
</dbReference>
<keyword evidence="3 9" id="KW-0808">Transferase</keyword>
<dbReference type="SUPFAM" id="SSF160975">
    <property type="entry name" value="AF1531-like"/>
    <property type="match status" value="1"/>
</dbReference>
<dbReference type="InterPro" id="IPR003141">
    <property type="entry name" value="Pol/His_phosphatase_N"/>
</dbReference>
<dbReference type="InterPro" id="IPR041931">
    <property type="entry name" value="DNA_pol3_alpha_thumb_dom"/>
</dbReference>
<evidence type="ECO:0000256" key="1">
    <source>
        <dbReference type="ARBA" id="ARBA00012417"/>
    </source>
</evidence>
<dbReference type="Pfam" id="PF02811">
    <property type="entry name" value="PHP"/>
    <property type="match status" value="1"/>
</dbReference>
<dbReference type="SMART" id="SM00481">
    <property type="entry name" value="POLIIIAc"/>
    <property type="match status" value="1"/>
</dbReference>
<dbReference type="EC" id="2.7.7.7" evidence="1"/>
<dbReference type="Pfam" id="PF17657">
    <property type="entry name" value="DNA_pol3_finger"/>
    <property type="match status" value="1"/>
</dbReference>
<dbReference type="PANTHER" id="PTHR32294:SF0">
    <property type="entry name" value="DNA POLYMERASE III SUBUNIT ALPHA"/>
    <property type="match status" value="1"/>
</dbReference>
<keyword evidence="6" id="KW-0239">DNA-directed DNA polymerase</keyword>
<evidence type="ECO:0000256" key="5">
    <source>
        <dbReference type="ARBA" id="ARBA00022705"/>
    </source>
</evidence>
<sequence length="1240" mass="141051">MSFVHLHVHTQYSILDGASRIKSLYSKKDKKKRLIPGLIDRAVELEMPAIAITDHGNMFGVMEFFSEAKDKGIIPVIGCELYVAPKTRFDKKIENSEEKSAMHLILLAKDKEGYDNLCKLVTFGYTEGFYYRPRVDHELIEKYNKGLICLSACMGGEIPIAIRKKDYKQASKLAEYYKSIFGNDFYIELQDHNIPEEKSLNSALYKLANHHNIEMVVTNDVHYVLKEDAKAHEILLAIQTKATLDSPRRYKFPSNEFHLKSKEEMMKSFAKLPKAFENTVKIAEQCRDLNIMTKTYYMPNYELPNGETETTALRNMCMEGLNKHYNNNIPKEAMERLEMELGVIGKMGFEGYFLVVQDFINYARNHDVAVGPGRGSAAGSIVAFATGITKVNPLDYNLLFERFLNPERKSMPDIDVDFQDDKREVIIDYVKEKYGKDNVAQIATFGALGGRSVIRDVCRVMGIDLATADRLAKGIPNDVSRVVDIYDHPDCAEFRKEIENSRELKNMYEISTRLDGLVRNVGLHAAGVIISSHPIMDLAPVYQDSKTGTRACQYEMTYVESAGLIKMDFLGIKNLRLIKDAIKDIKERYGIEIDIDKIPLDDEAVYDIFRKADTGGVFQFESPGMRQMLINIQPTGFDDLVSSVALYRPGPLNSGMDKDYADRKNKRKEIVYKHPDLEPILKESQGVLIYQEQIMAISRVIGGFTAAEADDLRKAMGKKIVEKMNSMEEKFINGGLERGYDKELLTYLFDTMKGFAEYGFNKSHSVCYALIAYQEAYIKAHYPMEYYVALLNTVIADTDKISLYLNEVKQKNIDIVTASVFESNALFSQKNGKIVYALHAVKGVGLHAALAIEEEREKNGQFKNLEDFVKRVDVHLVNRKVYETLIKCGAFSEFGHTESALLASLDAILAHASNYQKETLSGQTMLFDSMSEDDSGSASLVIEKQVEYASNILMENEKEVLGFSLRYHPFARYISKIDYKYFNNTLDIDNLKDKDEFLLPCVVMSVTESTTKKNTPMLTLKVIDLFTEYVFYITAKNQIDKYKDMISEQVGILIKGRREKNRFSDKIYNNISDIKLLDSYLNDKNLKLKEVKRDNIKRDSVSEVISDSKNDNKVVQLNKNDSPFKNTSNKENDIKRSDNVVSNAAFTSRPNNSIAVKHTNSGKKQLALYVNKNIFDDMDLLCLQNAISSNPGDYTIFLKLKSESGTEVFKIGENYKVDPNQRFLNEAKSALRSLIEIEYA</sequence>
<proteinExistence type="predicted"/>
<dbReference type="Pfam" id="PF07733">
    <property type="entry name" value="DNA_pol3_alpha"/>
    <property type="match status" value="1"/>
</dbReference>
<evidence type="ECO:0000313" key="10">
    <source>
        <dbReference type="Proteomes" id="UP001175147"/>
    </source>
</evidence>
<feature type="domain" description="Polymerase/histidinol phosphatase N-terminal" evidence="8">
    <location>
        <begin position="4"/>
        <end position="85"/>
    </location>
</feature>
<comment type="caution">
    <text evidence="9">The sequence shown here is derived from an EMBL/GenBank/DDBJ whole genome shotgun (WGS) entry which is preliminary data.</text>
</comment>
<evidence type="ECO:0000256" key="3">
    <source>
        <dbReference type="ARBA" id="ARBA00022679"/>
    </source>
</evidence>